<evidence type="ECO:0000256" key="1">
    <source>
        <dbReference type="ARBA" id="ARBA00022723"/>
    </source>
</evidence>
<reference evidence="5 6" key="1">
    <citation type="submission" date="2020-05" db="EMBL/GenBank/DDBJ databases">
        <title>Draft genome sequence of Desulfovibrio psychrotolerans JS1T.</title>
        <authorList>
            <person name="Ueno A."/>
            <person name="Tamazawa S."/>
            <person name="Tamamura S."/>
            <person name="Murakami T."/>
            <person name="Kiyama T."/>
            <person name="Inomata H."/>
            <person name="Amano Y."/>
            <person name="Miyakawa K."/>
            <person name="Tamaki H."/>
            <person name="Naganuma T."/>
            <person name="Kaneko K."/>
        </authorList>
    </citation>
    <scope>NUCLEOTIDE SEQUENCE [LARGE SCALE GENOMIC DNA]</scope>
    <source>
        <strain evidence="5 6">JS1</strain>
    </source>
</reference>
<evidence type="ECO:0000313" key="6">
    <source>
        <dbReference type="Proteomes" id="UP000503820"/>
    </source>
</evidence>
<evidence type="ECO:0000256" key="2">
    <source>
        <dbReference type="ARBA" id="ARBA00022737"/>
    </source>
</evidence>
<keyword evidence="1" id="KW-0479">Metal-binding</keyword>
<feature type="compositionally biased region" description="Gly residues" evidence="3">
    <location>
        <begin position="245"/>
        <end position="263"/>
    </location>
</feature>
<feature type="region of interest" description="Disordered" evidence="3">
    <location>
        <begin position="234"/>
        <end position="291"/>
    </location>
</feature>
<dbReference type="SUPFAM" id="SSF47473">
    <property type="entry name" value="EF-hand"/>
    <property type="match status" value="1"/>
</dbReference>
<dbReference type="PANTHER" id="PTHR10891">
    <property type="entry name" value="EF-HAND CALCIUM-BINDING DOMAIN CONTAINING PROTEIN"/>
    <property type="match status" value="1"/>
</dbReference>
<dbReference type="Proteomes" id="UP000503820">
    <property type="component" value="Unassembled WGS sequence"/>
</dbReference>
<feature type="domain" description="EF-hand" evidence="4">
    <location>
        <begin position="52"/>
        <end position="87"/>
    </location>
</feature>
<dbReference type="InterPro" id="IPR002048">
    <property type="entry name" value="EF_hand_dom"/>
</dbReference>
<feature type="compositionally biased region" description="Basic and acidic residues" evidence="3">
    <location>
        <begin position="166"/>
        <end position="182"/>
    </location>
</feature>
<comment type="caution">
    <text evidence="5">The sequence shown here is derived from an EMBL/GenBank/DDBJ whole genome shotgun (WGS) entry which is preliminary data.</text>
</comment>
<dbReference type="InterPro" id="IPR039647">
    <property type="entry name" value="EF_hand_pair_protein_CML-like"/>
</dbReference>
<dbReference type="PROSITE" id="PS00018">
    <property type="entry name" value="EF_HAND_1"/>
    <property type="match status" value="3"/>
</dbReference>
<evidence type="ECO:0000259" key="4">
    <source>
        <dbReference type="PROSITE" id="PS50222"/>
    </source>
</evidence>
<dbReference type="InterPro" id="IPR018247">
    <property type="entry name" value="EF_Hand_1_Ca_BS"/>
</dbReference>
<dbReference type="GO" id="GO:0005509">
    <property type="term" value="F:calcium ion binding"/>
    <property type="evidence" value="ECO:0007669"/>
    <property type="project" value="InterPro"/>
</dbReference>
<feature type="domain" description="EF-hand" evidence="4">
    <location>
        <begin position="191"/>
        <end position="213"/>
    </location>
</feature>
<evidence type="ECO:0000313" key="5">
    <source>
        <dbReference type="EMBL" id="GFM36614.1"/>
    </source>
</evidence>
<dbReference type="PROSITE" id="PS50222">
    <property type="entry name" value="EF_HAND_2"/>
    <property type="match status" value="3"/>
</dbReference>
<sequence length="369" mass="37683">MSVSGIDVSQGFTGTWQSGLSRGLSRETDYGEMARNLLADRDENGDGALSASELGMSRRRFADLDTNGDGVVSPEELAAHLEKSGKGDNPALRRMAAAIIQEQDADGDGKISRAESSFSDEEFDACDKDGDGFLTEDELVQAMGGGDGGLEAAMRNAADGDSPPEGDDRKGTYPLGEEERKKASGPSVTQDLNGDGVVSAEEMQAVLEHGLAKARSMAASGELRFERVGLADVSSAPAAPDSPDGVGGPGESNGPGNTAGTGVAGAVSTGSRNGAKGTTGHRGRNAGSSPGTDTAYITQEMADAGERTQGAAATRPAPPWLLRRAMDAYSDRIADAAGASGTEAGMDAAGRPYRERGMPMTGTVFAGLG</sequence>
<dbReference type="AlphaFoldDB" id="A0A7J0BUD8"/>
<name>A0A7J0BUD8_9BACT</name>
<proteinExistence type="predicted"/>
<keyword evidence="6" id="KW-1185">Reference proteome</keyword>
<dbReference type="SMART" id="SM00054">
    <property type="entry name" value="EFh"/>
    <property type="match status" value="2"/>
</dbReference>
<accession>A0A7J0BUD8</accession>
<feature type="region of interest" description="Disordered" evidence="3">
    <location>
        <begin position="144"/>
        <end position="194"/>
    </location>
</feature>
<keyword evidence="2" id="KW-0677">Repeat</keyword>
<gene>
    <name evidence="5" type="ORF">DSM19430T_12980</name>
</gene>
<organism evidence="5 6">
    <name type="scientific">Desulfovibrio psychrotolerans</name>
    <dbReference type="NCBI Taxonomy" id="415242"/>
    <lineage>
        <taxon>Bacteria</taxon>
        <taxon>Pseudomonadati</taxon>
        <taxon>Thermodesulfobacteriota</taxon>
        <taxon>Desulfovibrionia</taxon>
        <taxon>Desulfovibrionales</taxon>
        <taxon>Desulfovibrionaceae</taxon>
        <taxon>Desulfovibrio</taxon>
    </lineage>
</organism>
<dbReference type="RefSeq" id="WP_174409283.1">
    <property type="nucleotide sequence ID" value="NZ_BLVP01000007.1"/>
</dbReference>
<feature type="region of interest" description="Disordered" evidence="3">
    <location>
        <begin position="101"/>
        <end position="125"/>
    </location>
</feature>
<feature type="compositionally biased region" description="Low complexity" evidence="3">
    <location>
        <begin position="234"/>
        <end position="244"/>
    </location>
</feature>
<evidence type="ECO:0000256" key="3">
    <source>
        <dbReference type="SAM" id="MobiDB-lite"/>
    </source>
</evidence>
<protein>
    <recommendedName>
        <fullName evidence="4">EF-hand domain-containing protein</fullName>
    </recommendedName>
</protein>
<dbReference type="Pfam" id="PF13202">
    <property type="entry name" value="EF-hand_5"/>
    <property type="match status" value="4"/>
</dbReference>
<feature type="domain" description="EF-hand" evidence="4">
    <location>
        <begin position="114"/>
        <end position="149"/>
    </location>
</feature>
<dbReference type="Gene3D" id="1.10.238.10">
    <property type="entry name" value="EF-hand"/>
    <property type="match status" value="2"/>
</dbReference>
<dbReference type="EMBL" id="BLVP01000007">
    <property type="protein sequence ID" value="GFM36614.1"/>
    <property type="molecule type" value="Genomic_DNA"/>
</dbReference>
<dbReference type="InterPro" id="IPR011992">
    <property type="entry name" value="EF-hand-dom_pair"/>
</dbReference>